<dbReference type="AlphaFoldDB" id="X0SDF2"/>
<dbReference type="Pfam" id="PF01795">
    <property type="entry name" value="Methyltransf_5"/>
    <property type="match status" value="1"/>
</dbReference>
<feature type="region of interest" description="Disordered" evidence="1">
    <location>
        <begin position="43"/>
        <end position="66"/>
    </location>
</feature>
<name>X0SDF2_9ZZZZ</name>
<dbReference type="InterPro" id="IPR002903">
    <property type="entry name" value="RsmH"/>
</dbReference>
<dbReference type="PANTHER" id="PTHR11265:SF0">
    <property type="entry name" value="12S RRNA N4-METHYLCYTIDINE METHYLTRANSFERASE"/>
    <property type="match status" value="1"/>
</dbReference>
<dbReference type="GO" id="GO:0005737">
    <property type="term" value="C:cytoplasm"/>
    <property type="evidence" value="ECO:0007669"/>
    <property type="project" value="TreeGrafter"/>
</dbReference>
<evidence type="ECO:0000256" key="1">
    <source>
        <dbReference type="SAM" id="MobiDB-lite"/>
    </source>
</evidence>
<dbReference type="SUPFAM" id="SSF53335">
    <property type="entry name" value="S-adenosyl-L-methionine-dependent methyltransferases"/>
    <property type="match status" value="1"/>
</dbReference>
<dbReference type="Gene3D" id="3.40.50.150">
    <property type="entry name" value="Vaccinia Virus protein VP39"/>
    <property type="match status" value="1"/>
</dbReference>
<dbReference type="InterPro" id="IPR029063">
    <property type="entry name" value="SAM-dependent_MTases_sf"/>
</dbReference>
<comment type="caution">
    <text evidence="2">The sequence shown here is derived from an EMBL/GenBank/DDBJ whole genome shotgun (WGS) entry which is preliminary data.</text>
</comment>
<sequence length="66" mass="7415">YLTPGGRAAVISYHSIEDRIVKQAMRSWEADGTCTVLTKKPLTAQKEEVTVNPRSRSAKLRASERR</sequence>
<accession>X0SDF2</accession>
<proteinExistence type="predicted"/>
<evidence type="ECO:0000313" key="2">
    <source>
        <dbReference type="EMBL" id="GAF79078.1"/>
    </source>
</evidence>
<gene>
    <name evidence="2" type="ORF">S01H1_18265</name>
</gene>
<dbReference type="EMBL" id="BARS01009752">
    <property type="protein sequence ID" value="GAF79078.1"/>
    <property type="molecule type" value="Genomic_DNA"/>
</dbReference>
<dbReference type="GO" id="GO:0070475">
    <property type="term" value="P:rRNA base methylation"/>
    <property type="evidence" value="ECO:0007669"/>
    <property type="project" value="TreeGrafter"/>
</dbReference>
<dbReference type="GO" id="GO:0071424">
    <property type="term" value="F:rRNA (cytosine-N4-)-methyltransferase activity"/>
    <property type="evidence" value="ECO:0007669"/>
    <property type="project" value="TreeGrafter"/>
</dbReference>
<dbReference type="PANTHER" id="PTHR11265">
    <property type="entry name" value="S-ADENOSYL-METHYLTRANSFERASE MRAW"/>
    <property type="match status" value="1"/>
</dbReference>
<feature type="non-terminal residue" evidence="2">
    <location>
        <position position="1"/>
    </location>
</feature>
<organism evidence="2">
    <name type="scientific">marine sediment metagenome</name>
    <dbReference type="NCBI Taxonomy" id="412755"/>
    <lineage>
        <taxon>unclassified sequences</taxon>
        <taxon>metagenomes</taxon>
        <taxon>ecological metagenomes</taxon>
    </lineage>
</organism>
<reference evidence="2" key="1">
    <citation type="journal article" date="2014" name="Front. Microbiol.">
        <title>High frequency of phylogenetically diverse reductive dehalogenase-homologous genes in deep subseafloor sedimentary metagenomes.</title>
        <authorList>
            <person name="Kawai M."/>
            <person name="Futagami T."/>
            <person name="Toyoda A."/>
            <person name="Takaki Y."/>
            <person name="Nishi S."/>
            <person name="Hori S."/>
            <person name="Arai W."/>
            <person name="Tsubouchi T."/>
            <person name="Morono Y."/>
            <person name="Uchiyama I."/>
            <person name="Ito T."/>
            <person name="Fujiyama A."/>
            <person name="Inagaki F."/>
            <person name="Takami H."/>
        </authorList>
    </citation>
    <scope>NUCLEOTIDE SEQUENCE</scope>
    <source>
        <strain evidence="2">Expedition CK06-06</strain>
    </source>
</reference>
<evidence type="ECO:0008006" key="3">
    <source>
        <dbReference type="Google" id="ProtNLM"/>
    </source>
</evidence>
<protein>
    <recommendedName>
        <fullName evidence="3">16S rRNA (Cytosine(1402)-N(4))-methyltransferase</fullName>
    </recommendedName>
</protein>